<feature type="transmembrane region" description="Helical" evidence="4">
    <location>
        <begin position="125"/>
        <end position="150"/>
    </location>
</feature>
<dbReference type="PROSITE" id="PS50850">
    <property type="entry name" value="MFS"/>
    <property type="match status" value="1"/>
</dbReference>
<dbReference type="RefSeq" id="WP_066607612.1">
    <property type="nucleotide sequence ID" value="NZ_KQ130436.1"/>
</dbReference>
<evidence type="ECO:0000313" key="7">
    <source>
        <dbReference type="Proteomes" id="UP000052232"/>
    </source>
</evidence>
<organism evidence="6 7">
    <name type="scientific">Sphingobium cupriresistens LL01</name>
    <dbReference type="NCBI Taxonomy" id="1420583"/>
    <lineage>
        <taxon>Bacteria</taxon>
        <taxon>Pseudomonadati</taxon>
        <taxon>Pseudomonadota</taxon>
        <taxon>Alphaproteobacteria</taxon>
        <taxon>Sphingomonadales</taxon>
        <taxon>Sphingomonadaceae</taxon>
        <taxon>Sphingobium</taxon>
    </lineage>
</organism>
<dbReference type="Gene3D" id="1.20.1250.20">
    <property type="entry name" value="MFS general substrate transporter like domains"/>
    <property type="match status" value="1"/>
</dbReference>
<sequence>MRNGIDTPGLRAVVMTIASALAVAASLFFGLTLARLGAVAMIVLATATGAVGLLIFGSWTHGFAIACIAGGLLGASLGIFAPLLYAAVMRAVPAEASGQAVGFLNAAIFIGSFVNPIVLGPLRMIAGLSGHMTVLAGLTVLLGLATLTFVKIRGPRPVPAIMES</sequence>
<dbReference type="Pfam" id="PF07690">
    <property type="entry name" value="MFS_1"/>
    <property type="match status" value="1"/>
</dbReference>
<dbReference type="STRING" id="1420583.V473_18475"/>
<dbReference type="PATRIC" id="fig|1420583.3.peg.3491"/>
<dbReference type="InterPro" id="IPR020846">
    <property type="entry name" value="MFS_dom"/>
</dbReference>
<proteinExistence type="predicted"/>
<comment type="caution">
    <text evidence="6">The sequence shown here is derived from an EMBL/GenBank/DDBJ whole genome shotgun (WGS) entry which is preliminary data.</text>
</comment>
<evidence type="ECO:0000256" key="2">
    <source>
        <dbReference type="ARBA" id="ARBA00022989"/>
    </source>
</evidence>
<dbReference type="Proteomes" id="UP000052232">
    <property type="component" value="Unassembled WGS sequence"/>
</dbReference>
<evidence type="ECO:0000259" key="5">
    <source>
        <dbReference type="PROSITE" id="PS50850"/>
    </source>
</evidence>
<keyword evidence="2 4" id="KW-1133">Transmembrane helix</keyword>
<dbReference type="SUPFAM" id="SSF103473">
    <property type="entry name" value="MFS general substrate transporter"/>
    <property type="match status" value="1"/>
</dbReference>
<dbReference type="InterPro" id="IPR011701">
    <property type="entry name" value="MFS"/>
</dbReference>
<evidence type="ECO:0000256" key="4">
    <source>
        <dbReference type="SAM" id="Phobius"/>
    </source>
</evidence>
<feature type="transmembrane region" description="Helical" evidence="4">
    <location>
        <begin position="100"/>
        <end position="119"/>
    </location>
</feature>
<dbReference type="InterPro" id="IPR036259">
    <property type="entry name" value="MFS_trans_sf"/>
</dbReference>
<name>A0A0J8AEA9_9SPHN</name>
<gene>
    <name evidence="6" type="ORF">V473_18475</name>
</gene>
<dbReference type="GO" id="GO:0022857">
    <property type="term" value="F:transmembrane transporter activity"/>
    <property type="evidence" value="ECO:0007669"/>
    <property type="project" value="InterPro"/>
</dbReference>
<feature type="domain" description="Major facilitator superfamily (MFS) profile" evidence="5">
    <location>
        <begin position="1"/>
        <end position="164"/>
    </location>
</feature>
<keyword evidence="3 4" id="KW-0472">Membrane</keyword>
<evidence type="ECO:0000256" key="3">
    <source>
        <dbReference type="ARBA" id="ARBA00023136"/>
    </source>
</evidence>
<feature type="transmembrane region" description="Helical" evidence="4">
    <location>
        <begin position="12"/>
        <end position="31"/>
    </location>
</feature>
<dbReference type="AlphaFoldDB" id="A0A0J8AEA9"/>
<accession>A0A0J8AEA9</accession>
<reference evidence="6 7" key="1">
    <citation type="journal article" date="2015" name="G3 (Bethesda)">
        <title>Insights into Ongoing Evolution of the Hexachlorocyclohexane Catabolic Pathway from Comparative Genomics of Ten Sphingomonadaceae Strains.</title>
        <authorList>
            <person name="Pearce S.L."/>
            <person name="Oakeshott J.G."/>
            <person name="Pandey G."/>
        </authorList>
    </citation>
    <scope>NUCLEOTIDE SEQUENCE [LARGE SCALE GENOMIC DNA]</scope>
    <source>
        <strain evidence="6 7">LL01</strain>
    </source>
</reference>
<keyword evidence="7" id="KW-1185">Reference proteome</keyword>
<evidence type="ECO:0000256" key="1">
    <source>
        <dbReference type="ARBA" id="ARBA00022692"/>
    </source>
</evidence>
<dbReference type="EMBL" id="JACT01000005">
    <property type="protein sequence ID" value="KMS53355.1"/>
    <property type="molecule type" value="Genomic_DNA"/>
</dbReference>
<evidence type="ECO:0000313" key="6">
    <source>
        <dbReference type="EMBL" id="KMS53355.1"/>
    </source>
</evidence>
<feature type="transmembrane region" description="Helical" evidence="4">
    <location>
        <begin position="63"/>
        <end position="88"/>
    </location>
</feature>
<keyword evidence="1 4" id="KW-0812">Transmembrane</keyword>
<protein>
    <recommendedName>
        <fullName evidence="5">Major facilitator superfamily (MFS) profile domain-containing protein</fullName>
    </recommendedName>
</protein>
<feature type="transmembrane region" description="Helical" evidence="4">
    <location>
        <begin position="38"/>
        <end position="57"/>
    </location>
</feature>